<dbReference type="SUPFAM" id="SSF52172">
    <property type="entry name" value="CheY-like"/>
    <property type="match status" value="1"/>
</dbReference>
<dbReference type="PROSITE" id="PS51755">
    <property type="entry name" value="OMPR_PHOB"/>
    <property type="match status" value="1"/>
</dbReference>
<evidence type="ECO:0000313" key="13">
    <source>
        <dbReference type="Proteomes" id="UP001154420"/>
    </source>
</evidence>
<dbReference type="InterPro" id="IPR011006">
    <property type="entry name" value="CheY-like_superfamily"/>
</dbReference>
<keyword evidence="3" id="KW-0902">Two-component regulatory system</keyword>
<dbReference type="OrthoDB" id="2028620at2"/>
<reference evidence="12" key="1">
    <citation type="submission" date="2018-09" db="EMBL/GenBank/DDBJ databases">
        <title>Murine metabolic-syndrome-specific gut microbial biobank.</title>
        <authorList>
            <person name="Liu C."/>
        </authorList>
    </citation>
    <scope>NUCLEOTIDE SEQUENCE</scope>
    <source>
        <strain evidence="12">D42-62</strain>
    </source>
</reference>
<dbReference type="Pfam" id="PF00486">
    <property type="entry name" value="Trans_reg_C"/>
    <property type="match status" value="1"/>
</dbReference>
<evidence type="ECO:0000256" key="4">
    <source>
        <dbReference type="ARBA" id="ARBA00023015"/>
    </source>
</evidence>
<dbReference type="InterPro" id="IPR039420">
    <property type="entry name" value="WalR-like"/>
</dbReference>
<feature type="modified residue" description="4-aspartylphosphate" evidence="8">
    <location>
        <position position="53"/>
    </location>
</feature>
<evidence type="ECO:0000259" key="10">
    <source>
        <dbReference type="PROSITE" id="PS50110"/>
    </source>
</evidence>
<dbReference type="PROSITE" id="PS50110">
    <property type="entry name" value="RESPONSE_REGULATORY"/>
    <property type="match status" value="1"/>
</dbReference>
<evidence type="ECO:0000256" key="2">
    <source>
        <dbReference type="ARBA" id="ARBA00022553"/>
    </source>
</evidence>
<dbReference type="GO" id="GO:0032993">
    <property type="term" value="C:protein-DNA complex"/>
    <property type="evidence" value="ECO:0007669"/>
    <property type="project" value="TreeGrafter"/>
</dbReference>
<evidence type="ECO:0000256" key="1">
    <source>
        <dbReference type="ARBA" id="ARBA00018672"/>
    </source>
</evidence>
<evidence type="ECO:0000256" key="6">
    <source>
        <dbReference type="ARBA" id="ARBA00023163"/>
    </source>
</evidence>
<gene>
    <name evidence="12" type="ORF">D5281_20000</name>
</gene>
<dbReference type="InterPro" id="IPR001867">
    <property type="entry name" value="OmpR/PhoB-type_DNA-bd"/>
</dbReference>
<comment type="function">
    <text evidence="7">May play the central regulatory role in sporulation. It may be an element of the effector pathway responsible for the activation of sporulation genes in response to nutritional stress. Spo0A may act in concert with spo0H (a sigma factor) to control the expression of some genes that are critical to the sporulation process.</text>
</comment>
<sequence>MVYDCLMIEDEAPLAENTCKYLNLSGINAAAVSGVEEYLEFIKDNTTRMILLDINLGDGCGYNLCRQIREETQVPIIFVSCQTEEENILLGLNVGGDDFICKPYSLPILLAKVRAVLRRYSAGDDRIISFGECQVNMKEETLFKKGEPVLLKRMEMKLLLYLIRNRNRLVEKEELFKEVWQEAYVGDGTLNVHIRKLREKVEDNPSSPVYIITEYGKGYMFRLAKEN</sequence>
<dbReference type="SMART" id="SM00448">
    <property type="entry name" value="REC"/>
    <property type="match status" value="1"/>
</dbReference>
<dbReference type="AlphaFoldDB" id="A0A9X5GU88"/>
<evidence type="ECO:0000313" key="12">
    <source>
        <dbReference type="EMBL" id="NBJ94796.1"/>
    </source>
</evidence>
<evidence type="ECO:0000259" key="11">
    <source>
        <dbReference type="PROSITE" id="PS51755"/>
    </source>
</evidence>
<feature type="DNA-binding region" description="OmpR/PhoB-type" evidence="9">
    <location>
        <begin position="125"/>
        <end position="223"/>
    </location>
</feature>
<dbReference type="Gene3D" id="1.10.10.10">
    <property type="entry name" value="Winged helix-like DNA-binding domain superfamily/Winged helix DNA-binding domain"/>
    <property type="match status" value="1"/>
</dbReference>
<dbReference type="InterPro" id="IPR036388">
    <property type="entry name" value="WH-like_DNA-bd_sf"/>
</dbReference>
<evidence type="ECO:0000256" key="7">
    <source>
        <dbReference type="ARBA" id="ARBA00024867"/>
    </source>
</evidence>
<dbReference type="GO" id="GO:0006355">
    <property type="term" value="P:regulation of DNA-templated transcription"/>
    <property type="evidence" value="ECO:0007669"/>
    <property type="project" value="InterPro"/>
</dbReference>
<dbReference type="InterPro" id="IPR001789">
    <property type="entry name" value="Sig_transdc_resp-reg_receiver"/>
</dbReference>
<proteinExistence type="predicted"/>
<organism evidence="12 13">
    <name type="scientific">Parablautia muri</name>
    <dbReference type="NCBI Taxonomy" id="2320879"/>
    <lineage>
        <taxon>Bacteria</taxon>
        <taxon>Bacillati</taxon>
        <taxon>Bacillota</taxon>
        <taxon>Clostridia</taxon>
        <taxon>Lachnospirales</taxon>
        <taxon>Lachnospiraceae</taxon>
        <taxon>Parablautia</taxon>
    </lineage>
</organism>
<keyword evidence="13" id="KW-1185">Reference proteome</keyword>
<evidence type="ECO:0000256" key="3">
    <source>
        <dbReference type="ARBA" id="ARBA00023012"/>
    </source>
</evidence>
<dbReference type="CDD" id="cd00383">
    <property type="entry name" value="trans_reg_C"/>
    <property type="match status" value="1"/>
</dbReference>
<keyword evidence="5 9" id="KW-0238">DNA-binding</keyword>
<dbReference type="Proteomes" id="UP001154420">
    <property type="component" value="Unassembled WGS sequence"/>
</dbReference>
<dbReference type="RefSeq" id="WP_160561796.1">
    <property type="nucleotide sequence ID" value="NZ_QZDT01000051.1"/>
</dbReference>
<dbReference type="EMBL" id="QZDT01000051">
    <property type="protein sequence ID" value="NBJ94796.1"/>
    <property type="molecule type" value="Genomic_DNA"/>
</dbReference>
<dbReference type="GO" id="GO:0000976">
    <property type="term" value="F:transcription cis-regulatory region binding"/>
    <property type="evidence" value="ECO:0007669"/>
    <property type="project" value="TreeGrafter"/>
</dbReference>
<evidence type="ECO:0000256" key="5">
    <source>
        <dbReference type="ARBA" id="ARBA00023125"/>
    </source>
</evidence>
<keyword evidence="4" id="KW-0805">Transcription regulation</keyword>
<accession>A0A9X5GU88</accession>
<dbReference type="Pfam" id="PF00072">
    <property type="entry name" value="Response_reg"/>
    <property type="match status" value="1"/>
</dbReference>
<dbReference type="PANTHER" id="PTHR48111">
    <property type="entry name" value="REGULATOR OF RPOS"/>
    <property type="match status" value="1"/>
</dbReference>
<keyword evidence="6" id="KW-0804">Transcription</keyword>
<dbReference type="GO" id="GO:0000156">
    <property type="term" value="F:phosphorelay response regulator activity"/>
    <property type="evidence" value="ECO:0007669"/>
    <property type="project" value="TreeGrafter"/>
</dbReference>
<feature type="domain" description="Response regulatory" evidence="10">
    <location>
        <begin position="4"/>
        <end position="117"/>
    </location>
</feature>
<keyword evidence="2 8" id="KW-0597">Phosphoprotein</keyword>
<dbReference type="GO" id="GO:0005829">
    <property type="term" value="C:cytosol"/>
    <property type="evidence" value="ECO:0007669"/>
    <property type="project" value="TreeGrafter"/>
</dbReference>
<evidence type="ECO:0000256" key="8">
    <source>
        <dbReference type="PROSITE-ProRule" id="PRU00169"/>
    </source>
</evidence>
<evidence type="ECO:0000256" key="9">
    <source>
        <dbReference type="PROSITE-ProRule" id="PRU01091"/>
    </source>
</evidence>
<dbReference type="Gene3D" id="3.40.50.2300">
    <property type="match status" value="1"/>
</dbReference>
<dbReference type="SMART" id="SM00862">
    <property type="entry name" value="Trans_reg_C"/>
    <property type="match status" value="1"/>
</dbReference>
<comment type="caution">
    <text evidence="12">The sequence shown here is derived from an EMBL/GenBank/DDBJ whole genome shotgun (WGS) entry which is preliminary data.</text>
</comment>
<dbReference type="Gene3D" id="6.10.250.690">
    <property type="match status" value="1"/>
</dbReference>
<name>A0A9X5GU88_9FIRM</name>
<feature type="domain" description="OmpR/PhoB-type" evidence="11">
    <location>
        <begin position="125"/>
        <end position="223"/>
    </location>
</feature>
<dbReference type="PANTHER" id="PTHR48111:SF40">
    <property type="entry name" value="PHOSPHATE REGULON TRANSCRIPTIONAL REGULATORY PROTEIN PHOB"/>
    <property type="match status" value="1"/>
</dbReference>
<protein>
    <recommendedName>
        <fullName evidence="1">Stage 0 sporulation protein A homolog</fullName>
    </recommendedName>
</protein>